<evidence type="ECO:0000313" key="1">
    <source>
        <dbReference type="EMBL" id="WVZ69126.1"/>
    </source>
</evidence>
<evidence type="ECO:0008006" key="3">
    <source>
        <dbReference type="Google" id="ProtNLM"/>
    </source>
</evidence>
<dbReference type="PANTHER" id="PTHR24414">
    <property type="entry name" value="F-BOX/KELCH-REPEAT PROTEIN SKIP4"/>
    <property type="match status" value="1"/>
</dbReference>
<dbReference type="PANTHER" id="PTHR24414:SF203">
    <property type="entry name" value="OS01G0704300 PROTEIN"/>
    <property type="match status" value="1"/>
</dbReference>
<reference evidence="1 2" key="1">
    <citation type="submission" date="2024-02" db="EMBL/GenBank/DDBJ databases">
        <title>High-quality chromosome-scale genome assembly of Pensacola bahiagrass (Paspalum notatum Flugge var. saurae).</title>
        <authorList>
            <person name="Vega J.M."/>
            <person name="Podio M."/>
            <person name="Orjuela J."/>
            <person name="Siena L.A."/>
            <person name="Pessino S.C."/>
            <person name="Combes M.C."/>
            <person name="Mariac C."/>
            <person name="Albertini E."/>
            <person name="Pupilli F."/>
            <person name="Ortiz J.P.A."/>
            <person name="Leblanc O."/>
        </authorList>
    </citation>
    <scope>NUCLEOTIDE SEQUENCE [LARGE SCALE GENOMIC DNA]</scope>
    <source>
        <strain evidence="1">R1</strain>
        <tissue evidence="1">Leaf</tissue>
    </source>
</reference>
<dbReference type="AlphaFoldDB" id="A0AAQ3WQ27"/>
<evidence type="ECO:0000313" key="2">
    <source>
        <dbReference type="Proteomes" id="UP001341281"/>
    </source>
</evidence>
<dbReference type="EMBL" id="CP144748">
    <property type="protein sequence ID" value="WVZ69126.1"/>
    <property type="molecule type" value="Genomic_DNA"/>
</dbReference>
<name>A0AAQ3WQ27_PASNO</name>
<dbReference type="InterPro" id="IPR050354">
    <property type="entry name" value="F-box/kelch-repeat_ARATH"/>
</dbReference>
<accession>A0AAQ3WQ27</accession>
<protein>
    <recommendedName>
        <fullName evidence="3">F-box domain-containing protein</fullName>
    </recommendedName>
</protein>
<gene>
    <name evidence="1" type="ORF">U9M48_017964</name>
</gene>
<keyword evidence="2" id="KW-1185">Reference proteome</keyword>
<proteinExistence type="predicted"/>
<dbReference type="Proteomes" id="UP001341281">
    <property type="component" value="Chromosome 04"/>
</dbReference>
<sequence length="425" mass="45130">MGVNVRAHDLKHRRHQEQEACVADAASLAAMYLYGDVLEAVVERVPASDLAATARVSREWLRAVRAALRRRPRRLPWLVVHLQARGGRRCAAAYDPCAGAWIAVPARRRHAAPSHVRLVRGARGDRVCALSLAGLDVAADPLGTAACVALRAPAVWRVDPVFAAVGDRVVALGGACGLALADGQDAAAVEVHEAGGGWAACDPMPDELRDSAAATWLSAAATDRRVYLVERTTGWASWFDPESRRWGPVRRLGPDPAVTTWGVAPGRAGAAGEERILLFGAKRADKEAECTVVVLAWEVDGDTLEVEQAPSSASSDAMPTEFSERLFPRGDIDDDDEDDEHDLLSIGLCGNASGGYVYNAAEPANGAVLYELREEEGKANTAVARWEWVPCAPAVQAEPLARAILACSPMGLDELATAVAAGGPH</sequence>
<organism evidence="1 2">
    <name type="scientific">Paspalum notatum var. saurae</name>
    <dbReference type="NCBI Taxonomy" id="547442"/>
    <lineage>
        <taxon>Eukaryota</taxon>
        <taxon>Viridiplantae</taxon>
        <taxon>Streptophyta</taxon>
        <taxon>Embryophyta</taxon>
        <taxon>Tracheophyta</taxon>
        <taxon>Spermatophyta</taxon>
        <taxon>Magnoliopsida</taxon>
        <taxon>Liliopsida</taxon>
        <taxon>Poales</taxon>
        <taxon>Poaceae</taxon>
        <taxon>PACMAD clade</taxon>
        <taxon>Panicoideae</taxon>
        <taxon>Andropogonodae</taxon>
        <taxon>Paspaleae</taxon>
        <taxon>Paspalinae</taxon>
        <taxon>Paspalum</taxon>
    </lineage>
</organism>